<dbReference type="CDD" id="cd08922">
    <property type="entry name" value="FHb-globin"/>
    <property type="match status" value="1"/>
</dbReference>
<comment type="caution">
    <text evidence="8">The sequence shown here is derived from an EMBL/GenBank/DDBJ whole genome shotgun (WGS) entry which is preliminary data.</text>
</comment>
<evidence type="ECO:0000256" key="4">
    <source>
        <dbReference type="ARBA" id="ARBA00022723"/>
    </source>
</evidence>
<evidence type="ECO:0000256" key="3">
    <source>
        <dbReference type="ARBA" id="ARBA00022621"/>
    </source>
</evidence>
<keyword evidence="5" id="KW-0408">Iron</keyword>
<dbReference type="AlphaFoldDB" id="A0A0V7ZNQ2"/>
<dbReference type="InterPro" id="IPR012292">
    <property type="entry name" value="Globin/Proto"/>
</dbReference>
<dbReference type="GO" id="GO:0019825">
    <property type="term" value="F:oxygen binding"/>
    <property type="evidence" value="ECO:0007669"/>
    <property type="project" value="InterPro"/>
</dbReference>
<dbReference type="SUPFAM" id="SSF51182">
    <property type="entry name" value="RmlC-like cupins"/>
    <property type="match status" value="1"/>
</dbReference>
<evidence type="ECO:0000256" key="6">
    <source>
        <dbReference type="RuleBase" id="RU000356"/>
    </source>
</evidence>
<keyword evidence="3 6" id="KW-0561">Oxygen transport</keyword>
<keyword evidence="10" id="KW-1185">Reference proteome</keyword>
<evidence type="ECO:0000259" key="7">
    <source>
        <dbReference type="PROSITE" id="PS01033"/>
    </source>
</evidence>
<dbReference type="SUPFAM" id="SSF46458">
    <property type="entry name" value="Globin-like"/>
    <property type="match status" value="1"/>
</dbReference>
<dbReference type="Pfam" id="PF07883">
    <property type="entry name" value="Cupin_2"/>
    <property type="match status" value="1"/>
</dbReference>
<organism evidence="8 10">
    <name type="scientific">Mastigocoleus testarum BC008</name>
    <dbReference type="NCBI Taxonomy" id="371196"/>
    <lineage>
        <taxon>Bacteria</taxon>
        <taxon>Bacillati</taxon>
        <taxon>Cyanobacteriota</taxon>
        <taxon>Cyanophyceae</taxon>
        <taxon>Nostocales</taxon>
        <taxon>Hapalosiphonaceae</taxon>
        <taxon>Mastigocoleus</taxon>
    </lineage>
</organism>
<dbReference type="PANTHER" id="PTHR43396">
    <property type="entry name" value="FLAVOHEMOPROTEIN"/>
    <property type="match status" value="1"/>
</dbReference>
<dbReference type="GO" id="GO:0071949">
    <property type="term" value="F:FAD binding"/>
    <property type="evidence" value="ECO:0007669"/>
    <property type="project" value="TreeGrafter"/>
</dbReference>
<dbReference type="Proteomes" id="UP000053372">
    <property type="component" value="Unassembled WGS sequence"/>
</dbReference>
<dbReference type="InterPro" id="IPR013096">
    <property type="entry name" value="Cupin_2"/>
</dbReference>
<evidence type="ECO:0000256" key="5">
    <source>
        <dbReference type="ARBA" id="ARBA00023004"/>
    </source>
</evidence>
<sequence length="264" mass="29380">MTNTINSPSTYFTTTLKDTIEYSQTKTISKVLFKDNNTQYTLLCLAKGREIKEHTSTRNATITAIEGLGILTLEGREIILTPGVFIFLPANTIHAVRATENLSFMLTLSEHLQAKSGVSQKTVDIVKSTAPMLKKRGKQITTRMYEIMFHNHPEVKKQFDMSAQANGSQPAKLANAVYGYASHIDNLEALKSTVETIAHRHVKTHVQPEQYAIVGESLLQAMKDVLGDAATDEVMTAWTEAYEILAEVFIKREQQIYSSSPAVL</sequence>
<dbReference type="Gene3D" id="2.60.120.10">
    <property type="entry name" value="Jelly Rolls"/>
    <property type="match status" value="1"/>
</dbReference>
<dbReference type="OrthoDB" id="510157at2"/>
<keyword evidence="4" id="KW-0479">Metal-binding</keyword>
<dbReference type="FunFam" id="1.10.490.10:FF:000003">
    <property type="entry name" value="Flavohemoprotein"/>
    <property type="match status" value="1"/>
</dbReference>
<dbReference type="GO" id="GO:0046872">
    <property type="term" value="F:metal ion binding"/>
    <property type="evidence" value="ECO:0007669"/>
    <property type="project" value="UniProtKB-KW"/>
</dbReference>
<gene>
    <name evidence="8" type="ORF">BC008_25635</name>
    <name evidence="9" type="ORF">BC008_26160</name>
</gene>
<evidence type="ECO:0000256" key="2">
    <source>
        <dbReference type="ARBA" id="ARBA00022617"/>
    </source>
</evidence>
<accession>A0A0V7ZNQ2</accession>
<evidence type="ECO:0000313" key="8">
    <source>
        <dbReference type="EMBL" id="KST66356.1"/>
    </source>
</evidence>
<dbReference type="InterPro" id="IPR011051">
    <property type="entry name" value="RmlC_Cupin_sf"/>
</dbReference>
<evidence type="ECO:0000256" key="1">
    <source>
        <dbReference type="ARBA" id="ARBA00006401"/>
    </source>
</evidence>
<reference evidence="8 10" key="1">
    <citation type="journal article" date="2015" name="Genome Announc.">
        <title>Draft Genome of the Euendolithic (true boring) Cyanobacterium Mastigocoleus testarum strain BC008.</title>
        <authorList>
            <person name="Guida B.S."/>
            <person name="Garcia-Pichel F."/>
        </authorList>
    </citation>
    <scope>NUCLEOTIDE SEQUENCE [LARGE SCALE GENOMIC DNA]</scope>
    <source>
        <strain evidence="8 10">BC008</strain>
    </source>
</reference>
<evidence type="ECO:0000313" key="9">
    <source>
        <dbReference type="EMBL" id="KST66677.1"/>
    </source>
</evidence>
<dbReference type="GO" id="GO:0020037">
    <property type="term" value="F:heme binding"/>
    <property type="evidence" value="ECO:0007669"/>
    <property type="project" value="InterPro"/>
</dbReference>
<keyword evidence="2 6" id="KW-0349">Heme</keyword>
<dbReference type="Gene3D" id="1.10.490.10">
    <property type="entry name" value="Globins"/>
    <property type="match status" value="1"/>
</dbReference>
<dbReference type="EMBL" id="LMTZ01000095">
    <property type="protein sequence ID" value="KST66677.1"/>
    <property type="molecule type" value="Genomic_DNA"/>
</dbReference>
<dbReference type="EMBL" id="LMTZ01000097">
    <property type="protein sequence ID" value="KST66356.1"/>
    <property type="molecule type" value="Genomic_DNA"/>
</dbReference>
<dbReference type="RefSeq" id="WP_027846982.1">
    <property type="nucleotide sequence ID" value="NZ_LMTZ01000095.1"/>
</dbReference>
<dbReference type="InterPro" id="IPR014710">
    <property type="entry name" value="RmlC-like_jellyroll"/>
</dbReference>
<dbReference type="GO" id="GO:0005344">
    <property type="term" value="F:oxygen carrier activity"/>
    <property type="evidence" value="ECO:0007669"/>
    <property type="project" value="UniProtKB-KW"/>
</dbReference>
<keyword evidence="6" id="KW-0813">Transport</keyword>
<dbReference type="CDD" id="cd02230">
    <property type="entry name" value="cupin_HP0902-like"/>
    <property type="match status" value="1"/>
</dbReference>
<proteinExistence type="inferred from homology"/>
<feature type="domain" description="Globin" evidence="7">
    <location>
        <begin position="117"/>
        <end position="254"/>
    </location>
</feature>
<name>A0A0V7ZNQ2_9CYAN</name>
<evidence type="ECO:0000313" key="10">
    <source>
        <dbReference type="Proteomes" id="UP000053372"/>
    </source>
</evidence>
<dbReference type="InterPro" id="IPR009050">
    <property type="entry name" value="Globin-like_sf"/>
</dbReference>
<dbReference type="GO" id="GO:0008941">
    <property type="term" value="F:nitric oxide dioxygenase NAD(P)H activity"/>
    <property type="evidence" value="ECO:0007669"/>
    <property type="project" value="TreeGrafter"/>
</dbReference>
<comment type="similarity">
    <text evidence="1">In the C-terminal section; belongs to the flavoprotein pyridine nucleotide cytochrome reductase family.</text>
</comment>
<protein>
    <submittedName>
        <fullName evidence="8">Flavohemoprotein</fullName>
    </submittedName>
</protein>
<dbReference type="GO" id="GO:0071500">
    <property type="term" value="P:cellular response to nitrosative stress"/>
    <property type="evidence" value="ECO:0007669"/>
    <property type="project" value="TreeGrafter"/>
</dbReference>
<comment type="similarity">
    <text evidence="6">Belongs to the globin family.</text>
</comment>
<dbReference type="PROSITE" id="PS01033">
    <property type="entry name" value="GLOBIN"/>
    <property type="match status" value="1"/>
</dbReference>
<dbReference type="Pfam" id="PF00042">
    <property type="entry name" value="Globin"/>
    <property type="match status" value="1"/>
</dbReference>
<dbReference type="GO" id="GO:0046210">
    <property type="term" value="P:nitric oxide catabolic process"/>
    <property type="evidence" value="ECO:0007669"/>
    <property type="project" value="TreeGrafter"/>
</dbReference>
<dbReference type="PANTHER" id="PTHR43396:SF3">
    <property type="entry name" value="FLAVOHEMOPROTEIN"/>
    <property type="match status" value="1"/>
</dbReference>
<dbReference type="InterPro" id="IPR000971">
    <property type="entry name" value="Globin"/>
</dbReference>